<proteinExistence type="inferred from homology"/>
<dbReference type="CDD" id="cd06261">
    <property type="entry name" value="TM_PBP2"/>
    <property type="match status" value="1"/>
</dbReference>
<sequence length="298" mass="31488">MSAATEDPLSAGEIAPPPPSAWKRAIGKARSNPTTLVGALICLLILAGAVFAPWISPYDPADQDIINRLQPPGGDYLLGTDQFGRDILSRLLWGAQISLSVSLSAILAAMVIGGAIGMISGYVGGRFDLLVMQVMDVLLSFPSLILGLIVVALLGPDLVNLIVAIALTAIAPFARIARAPTLALKERAFVEAGRALGYSHARIIFRHILPNITSEVMVMGTLWLATAVRVEASLSFIGLGVKPPTPTWGGMTRDGFENILDAPWLAVFPGIAILLLVLGLNMVGDGLRDATDPKLRNE</sequence>
<keyword evidence="8 9" id="KW-0472">Membrane</keyword>
<dbReference type="AlphaFoldDB" id="A0A317FEX5"/>
<keyword evidence="3" id="KW-1003">Cell membrane</keyword>
<feature type="transmembrane region" description="Helical" evidence="9">
    <location>
        <begin position="129"/>
        <end position="152"/>
    </location>
</feature>
<dbReference type="Gene3D" id="1.10.3720.10">
    <property type="entry name" value="MetI-like"/>
    <property type="match status" value="1"/>
</dbReference>
<evidence type="ECO:0000256" key="7">
    <source>
        <dbReference type="ARBA" id="ARBA00022989"/>
    </source>
</evidence>
<keyword evidence="7 9" id="KW-1133">Transmembrane helix</keyword>
<name>A0A317FEX5_9PROT</name>
<dbReference type="Proteomes" id="UP000245765">
    <property type="component" value="Unassembled WGS sequence"/>
</dbReference>
<dbReference type="Pfam" id="PF00528">
    <property type="entry name" value="BPD_transp_1"/>
    <property type="match status" value="1"/>
</dbReference>
<dbReference type="InterPro" id="IPR025966">
    <property type="entry name" value="OppC_N"/>
</dbReference>
<dbReference type="InterPro" id="IPR050366">
    <property type="entry name" value="BP-dependent_transpt_permease"/>
</dbReference>
<dbReference type="SUPFAM" id="SSF161098">
    <property type="entry name" value="MetI-like"/>
    <property type="match status" value="1"/>
</dbReference>
<dbReference type="PROSITE" id="PS50928">
    <property type="entry name" value="ABC_TM1"/>
    <property type="match status" value="1"/>
</dbReference>
<evidence type="ECO:0000256" key="9">
    <source>
        <dbReference type="RuleBase" id="RU363032"/>
    </source>
</evidence>
<evidence type="ECO:0000256" key="3">
    <source>
        <dbReference type="ARBA" id="ARBA00022475"/>
    </source>
</evidence>
<dbReference type="PANTHER" id="PTHR43386">
    <property type="entry name" value="OLIGOPEPTIDE TRANSPORT SYSTEM PERMEASE PROTEIN APPC"/>
    <property type="match status" value="1"/>
</dbReference>
<dbReference type="GO" id="GO:0005886">
    <property type="term" value="C:plasma membrane"/>
    <property type="evidence" value="ECO:0007669"/>
    <property type="project" value="UniProtKB-SubCell"/>
</dbReference>
<accession>A0A317FEX5</accession>
<gene>
    <name evidence="11" type="ORF">DFH01_12435</name>
</gene>
<feature type="transmembrane region" description="Helical" evidence="9">
    <location>
        <begin position="262"/>
        <end position="284"/>
    </location>
</feature>
<evidence type="ECO:0000256" key="5">
    <source>
        <dbReference type="ARBA" id="ARBA00022856"/>
    </source>
</evidence>
<evidence type="ECO:0000256" key="4">
    <source>
        <dbReference type="ARBA" id="ARBA00022692"/>
    </source>
</evidence>
<feature type="domain" description="ABC transmembrane type-1" evidence="10">
    <location>
        <begin position="95"/>
        <end position="284"/>
    </location>
</feature>
<evidence type="ECO:0000256" key="8">
    <source>
        <dbReference type="ARBA" id="ARBA00023136"/>
    </source>
</evidence>
<evidence type="ECO:0000313" key="12">
    <source>
        <dbReference type="Proteomes" id="UP000245765"/>
    </source>
</evidence>
<keyword evidence="12" id="KW-1185">Reference proteome</keyword>
<feature type="transmembrane region" description="Helical" evidence="9">
    <location>
        <begin position="34"/>
        <end position="55"/>
    </location>
</feature>
<dbReference type="GO" id="GO:0015031">
    <property type="term" value="P:protein transport"/>
    <property type="evidence" value="ECO:0007669"/>
    <property type="project" value="UniProtKB-KW"/>
</dbReference>
<evidence type="ECO:0000313" key="11">
    <source>
        <dbReference type="EMBL" id="PWS37620.1"/>
    </source>
</evidence>
<comment type="similarity">
    <text evidence="9">Belongs to the binding-protein-dependent transport system permease family.</text>
</comment>
<dbReference type="GO" id="GO:0055085">
    <property type="term" value="P:transmembrane transport"/>
    <property type="evidence" value="ECO:0007669"/>
    <property type="project" value="InterPro"/>
</dbReference>
<organism evidence="11 12">
    <name type="scientific">Falsiroseomonas bella</name>
    <dbReference type="NCBI Taxonomy" id="2184016"/>
    <lineage>
        <taxon>Bacteria</taxon>
        <taxon>Pseudomonadati</taxon>
        <taxon>Pseudomonadota</taxon>
        <taxon>Alphaproteobacteria</taxon>
        <taxon>Acetobacterales</taxon>
        <taxon>Roseomonadaceae</taxon>
        <taxon>Falsiroseomonas</taxon>
    </lineage>
</organism>
<protein>
    <submittedName>
        <fullName evidence="11">ABC transporter permease</fullName>
    </submittedName>
</protein>
<evidence type="ECO:0000256" key="6">
    <source>
        <dbReference type="ARBA" id="ARBA00022927"/>
    </source>
</evidence>
<dbReference type="OrthoDB" id="9774870at2"/>
<dbReference type="InterPro" id="IPR035906">
    <property type="entry name" value="MetI-like_sf"/>
</dbReference>
<feature type="transmembrane region" description="Helical" evidence="9">
    <location>
        <begin position="158"/>
        <end position="177"/>
    </location>
</feature>
<dbReference type="GO" id="GO:0015833">
    <property type="term" value="P:peptide transport"/>
    <property type="evidence" value="ECO:0007669"/>
    <property type="project" value="UniProtKB-KW"/>
</dbReference>
<dbReference type="Pfam" id="PF12911">
    <property type="entry name" value="OppC_N"/>
    <property type="match status" value="1"/>
</dbReference>
<evidence type="ECO:0000256" key="2">
    <source>
        <dbReference type="ARBA" id="ARBA00022448"/>
    </source>
</evidence>
<reference evidence="12" key="1">
    <citation type="submission" date="2018-05" db="EMBL/GenBank/DDBJ databases">
        <authorList>
            <person name="Du Z."/>
            <person name="Wang X."/>
        </authorList>
    </citation>
    <scope>NUCLEOTIDE SEQUENCE [LARGE SCALE GENOMIC DNA]</scope>
    <source>
        <strain evidence="12">CQN31</strain>
    </source>
</reference>
<evidence type="ECO:0000256" key="1">
    <source>
        <dbReference type="ARBA" id="ARBA00004651"/>
    </source>
</evidence>
<keyword evidence="5" id="KW-0571">Peptide transport</keyword>
<dbReference type="EMBL" id="QGNA01000002">
    <property type="protein sequence ID" value="PWS37620.1"/>
    <property type="molecule type" value="Genomic_DNA"/>
</dbReference>
<dbReference type="InterPro" id="IPR000515">
    <property type="entry name" value="MetI-like"/>
</dbReference>
<comment type="subcellular location">
    <subcellularLocation>
        <location evidence="1 9">Cell membrane</location>
        <topology evidence="1 9">Multi-pass membrane protein</topology>
    </subcellularLocation>
</comment>
<comment type="caution">
    <text evidence="11">The sequence shown here is derived from an EMBL/GenBank/DDBJ whole genome shotgun (WGS) entry which is preliminary data.</text>
</comment>
<evidence type="ECO:0000259" key="10">
    <source>
        <dbReference type="PROSITE" id="PS50928"/>
    </source>
</evidence>
<dbReference type="RefSeq" id="WP_109870728.1">
    <property type="nucleotide sequence ID" value="NZ_QGNA01000002.1"/>
</dbReference>
<feature type="transmembrane region" description="Helical" evidence="9">
    <location>
        <begin position="93"/>
        <end position="117"/>
    </location>
</feature>
<keyword evidence="2 9" id="KW-0813">Transport</keyword>
<keyword evidence="6" id="KW-0653">Protein transport</keyword>
<keyword evidence="4 9" id="KW-0812">Transmembrane</keyword>
<dbReference type="PANTHER" id="PTHR43386:SF1">
    <property type="entry name" value="D,D-DIPEPTIDE TRANSPORT SYSTEM PERMEASE PROTEIN DDPC-RELATED"/>
    <property type="match status" value="1"/>
</dbReference>